<accession>A0A392QRL4</accession>
<proteinExistence type="predicted"/>
<comment type="caution">
    <text evidence="1">The sequence shown here is derived from an EMBL/GenBank/DDBJ whole genome shotgun (WGS) entry which is preliminary data.</text>
</comment>
<name>A0A392QRL4_9FABA</name>
<sequence>RTSELEEKLKFAEVTLIGEEEKKADPAGVYVESSRAELITKIFEVEGSMIDAASSQFRNAVTLLRVLNPGVELIVEGLDEDKEVYGGQIVTPPSEEEEN</sequence>
<protein>
    <submittedName>
        <fullName evidence="1">Uncharacterized protein</fullName>
    </submittedName>
</protein>
<dbReference type="EMBL" id="LXQA010156025">
    <property type="protein sequence ID" value="MCI26898.1"/>
    <property type="molecule type" value="Genomic_DNA"/>
</dbReference>
<dbReference type="Proteomes" id="UP000265520">
    <property type="component" value="Unassembled WGS sequence"/>
</dbReference>
<reference evidence="1 2" key="1">
    <citation type="journal article" date="2018" name="Front. Plant Sci.">
        <title>Red Clover (Trifolium pratense) and Zigzag Clover (T. medium) - A Picture of Genomic Similarities and Differences.</title>
        <authorList>
            <person name="Dluhosova J."/>
            <person name="Istvanek J."/>
            <person name="Nedelnik J."/>
            <person name="Repkova J."/>
        </authorList>
    </citation>
    <scope>NUCLEOTIDE SEQUENCE [LARGE SCALE GENOMIC DNA]</scope>
    <source>
        <strain evidence="2">cv. 10/8</strain>
        <tissue evidence="1">Leaf</tissue>
    </source>
</reference>
<dbReference type="AlphaFoldDB" id="A0A392QRL4"/>
<evidence type="ECO:0000313" key="2">
    <source>
        <dbReference type="Proteomes" id="UP000265520"/>
    </source>
</evidence>
<evidence type="ECO:0000313" key="1">
    <source>
        <dbReference type="EMBL" id="MCI26898.1"/>
    </source>
</evidence>
<feature type="non-terminal residue" evidence="1">
    <location>
        <position position="1"/>
    </location>
</feature>
<keyword evidence="2" id="KW-1185">Reference proteome</keyword>
<organism evidence="1 2">
    <name type="scientific">Trifolium medium</name>
    <dbReference type="NCBI Taxonomy" id="97028"/>
    <lineage>
        <taxon>Eukaryota</taxon>
        <taxon>Viridiplantae</taxon>
        <taxon>Streptophyta</taxon>
        <taxon>Embryophyta</taxon>
        <taxon>Tracheophyta</taxon>
        <taxon>Spermatophyta</taxon>
        <taxon>Magnoliopsida</taxon>
        <taxon>eudicotyledons</taxon>
        <taxon>Gunneridae</taxon>
        <taxon>Pentapetalae</taxon>
        <taxon>rosids</taxon>
        <taxon>fabids</taxon>
        <taxon>Fabales</taxon>
        <taxon>Fabaceae</taxon>
        <taxon>Papilionoideae</taxon>
        <taxon>50 kb inversion clade</taxon>
        <taxon>NPAAA clade</taxon>
        <taxon>Hologalegina</taxon>
        <taxon>IRL clade</taxon>
        <taxon>Trifolieae</taxon>
        <taxon>Trifolium</taxon>
    </lineage>
</organism>